<sequence>MLRLTLTCLFGLIYLKNVCLAANILAVISVPSYSHQIPFRPLWRALSARGHNITLITSDPLKDPALKNFQEIDISYGYKVLEDYKCVETAANDSISLIETARAVRLAATEVMEKFLQSPEGQNLLNNKDNRFDLLIVEALLVDMMSFSWKYQIPFIGVASLDCSIQFHDVVGNPTHPLINPDPNFYIEDINNMSFYERLMCFLSAIVYKYYIYVVSYKRDHDMLSKYFGNDLPSMVEIQNNMSMLFVATNPIFHNVRALMPNTITIGNGMHISPPKALPKEIEEFLNDTKGVVYFSLGSNIKGKLLNDSVKSELVNGFKRIPYRVLWKLDHTVPNIPDNVKIVKWLPQQDILRHPNVKVFITQGGLQSMQESIYFNKPMIGIPFFGDQHMNVKRMITLGYGVKISKHNITKESVSEAILEVMSNPIYRQKAEEFGDIFRDTDIPNVDKAVWWTEYVIRHKGAKHFRNPALDMPLWEYWMLDVLAVVLCVLSIVTYLLWKLFKLLFTRLLGGNKKSTNPKKKYQ</sequence>
<dbReference type="AlphaFoldDB" id="A0A834HQE6"/>
<comment type="subcellular location">
    <subcellularLocation>
        <location evidence="5">Membrane</location>
        <topology evidence="5">Single-pass membrane protein</topology>
    </subcellularLocation>
</comment>
<reference evidence="6" key="1">
    <citation type="submission" date="2020-08" db="EMBL/GenBank/DDBJ databases">
        <title>Genome sequencing and assembly of the red palm weevil Rhynchophorus ferrugineus.</title>
        <authorList>
            <person name="Dias G.B."/>
            <person name="Bergman C.M."/>
            <person name="Manee M."/>
        </authorList>
    </citation>
    <scope>NUCLEOTIDE SEQUENCE</scope>
    <source>
        <strain evidence="6">AA-2017</strain>
        <tissue evidence="6">Whole larva</tissue>
    </source>
</reference>
<comment type="similarity">
    <text evidence="1 4">Belongs to the UDP-glycosyltransferase family.</text>
</comment>
<dbReference type="FunFam" id="3.40.50.2000:FF:000050">
    <property type="entry name" value="UDP-glucuronosyltransferase"/>
    <property type="match status" value="1"/>
</dbReference>
<evidence type="ECO:0000256" key="4">
    <source>
        <dbReference type="RuleBase" id="RU003718"/>
    </source>
</evidence>
<dbReference type="Proteomes" id="UP000625711">
    <property type="component" value="Unassembled WGS sequence"/>
</dbReference>
<comment type="catalytic activity">
    <reaction evidence="5">
        <text>glucuronate acceptor + UDP-alpha-D-glucuronate = acceptor beta-D-glucuronoside + UDP + H(+)</text>
        <dbReference type="Rhea" id="RHEA:21032"/>
        <dbReference type="ChEBI" id="CHEBI:15378"/>
        <dbReference type="ChEBI" id="CHEBI:58052"/>
        <dbReference type="ChEBI" id="CHEBI:58223"/>
        <dbReference type="ChEBI" id="CHEBI:132367"/>
        <dbReference type="ChEBI" id="CHEBI:132368"/>
        <dbReference type="EC" id="2.4.1.17"/>
    </reaction>
</comment>
<dbReference type="GO" id="GO:0015020">
    <property type="term" value="F:glucuronosyltransferase activity"/>
    <property type="evidence" value="ECO:0007669"/>
    <property type="project" value="UniProtKB-EC"/>
</dbReference>
<keyword evidence="5" id="KW-1133">Transmembrane helix</keyword>
<evidence type="ECO:0000256" key="2">
    <source>
        <dbReference type="ARBA" id="ARBA00022676"/>
    </source>
</evidence>
<dbReference type="GO" id="GO:0016020">
    <property type="term" value="C:membrane"/>
    <property type="evidence" value="ECO:0007669"/>
    <property type="project" value="UniProtKB-SubCell"/>
</dbReference>
<evidence type="ECO:0000256" key="3">
    <source>
        <dbReference type="ARBA" id="ARBA00022679"/>
    </source>
</evidence>
<dbReference type="Gene3D" id="3.40.50.2000">
    <property type="entry name" value="Glycogen Phosphorylase B"/>
    <property type="match status" value="2"/>
</dbReference>
<feature type="chain" id="PRO_5033111588" description="UDP-glucuronosyltransferase" evidence="5">
    <location>
        <begin position="22"/>
        <end position="523"/>
    </location>
</feature>
<keyword evidence="5" id="KW-0732">Signal</keyword>
<evidence type="ECO:0000313" key="7">
    <source>
        <dbReference type="Proteomes" id="UP000625711"/>
    </source>
</evidence>
<keyword evidence="2 4" id="KW-0328">Glycosyltransferase</keyword>
<gene>
    <name evidence="6" type="ORF">GWI33_020644</name>
</gene>
<protein>
    <recommendedName>
        <fullName evidence="5">UDP-glucuronosyltransferase</fullName>
        <ecNumber evidence="5">2.4.1.17</ecNumber>
    </recommendedName>
</protein>
<dbReference type="OrthoDB" id="5835829at2759"/>
<organism evidence="6 7">
    <name type="scientific">Rhynchophorus ferrugineus</name>
    <name type="common">Red palm weevil</name>
    <name type="synonym">Curculio ferrugineus</name>
    <dbReference type="NCBI Taxonomy" id="354439"/>
    <lineage>
        <taxon>Eukaryota</taxon>
        <taxon>Metazoa</taxon>
        <taxon>Ecdysozoa</taxon>
        <taxon>Arthropoda</taxon>
        <taxon>Hexapoda</taxon>
        <taxon>Insecta</taxon>
        <taxon>Pterygota</taxon>
        <taxon>Neoptera</taxon>
        <taxon>Endopterygota</taxon>
        <taxon>Coleoptera</taxon>
        <taxon>Polyphaga</taxon>
        <taxon>Cucujiformia</taxon>
        <taxon>Curculionidae</taxon>
        <taxon>Dryophthorinae</taxon>
        <taxon>Rhynchophorus</taxon>
    </lineage>
</organism>
<dbReference type="EMBL" id="JAACXV010014582">
    <property type="protein sequence ID" value="KAF7265898.1"/>
    <property type="molecule type" value="Genomic_DNA"/>
</dbReference>
<dbReference type="Pfam" id="PF00201">
    <property type="entry name" value="UDPGT"/>
    <property type="match status" value="1"/>
</dbReference>
<evidence type="ECO:0000256" key="1">
    <source>
        <dbReference type="ARBA" id="ARBA00009995"/>
    </source>
</evidence>
<keyword evidence="7" id="KW-1185">Reference proteome</keyword>
<dbReference type="InterPro" id="IPR050271">
    <property type="entry name" value="UDP-glycosyltransferase"/>
</dbReference>
<comment type="caution">
    <text evidence="6">The sequence shown here is derived from an EMBL/GenBank/DDBJ whole genome shotgun (WGS) entry which is preliminary data.</text>
</comment>
<dbReference type="InterPro" id="IPR035595">
    <property type="entry name" value="UDP_glycos_trans_CS"/>
</dbReference>
<keyword evidence="5" id="KW-0812">Transmembrane</keyword>
<feature type="transmembrane region" description="Helical" evidence="5">
    <location>
        <begin position="477"/>
        <end position="498"/>
    </location>
</feature>
<feature type="signal peptide" evidence="5">
    <location>
        <begin position="1"/>
        <end position="21"/>
    </location>
</feature>
<dbReference type="PANTHER" id="PTHR48043">
    <property type="entry name" value="EG:EG0003.4 PROTEIN-RELATED"/>
    <property type="match status" value="1"/>
</dbReference>
<accession>A0A834HQE6</accession>
<evidence type="ECO:0000256" key="5">
    <source>
        <dbReference type="RuleBase" id="RU362059"/>
    </source>
</evidence>
<dbReference type="PROSITE" id="PS00375">
    <property type="entry name" value="UDPGT"/>
    <property type="match status" value="1"/>
</dbReference>
<keyword evidence="5" id="KW-0472">Membrane</keyword>
<dbReference type="PANTHER" id="PTHR48043:SF159">
    <property type="entry name" value="EG:EG0003.4 PROTEIN-RELATED"/>
    <property type="match status" value="1"/>
</dbReference>
<name>A0A834HQE6_RHYFE</name>
<dbReference type="SUPFAM" id="SSF53756">
    <property type="entry name" value="UDP-Glycosyltransferase/glycogen phosphorylase"/>
    <property type="match status" value="1"/>
</dbReference>
<keyword evidence="3 4" id="KW-0808">Transferase</keyword>
<evidence type="ECO:0000313" key="6">
    <source>
        <dbReference type="EMBL" id="KAF7265898.1"/>
    </source>
</evidence>
<dbReference type="EC" id="2.4.1.17" evidence="5"/>
<dbReference type="InterPro" id="IPR002213">
    <property type="entry name" value="UDP_glucos_trans"/>
</dbReference>
<dbReference type="CDD" id="cd03784">
    <property type="entry name" value="GT1_Gtf-like"/>
    <property type="match status" value="1"/>
</dbReference>
<proteinExistence type="inferred from homology"/>